<keyword evidence="4" id="KW-1185">Reference proteome</keyword>
<sequence length="138" mass="15112">MQTTHIRIVILDRDLSDAFSMRQWLEGSGHRVIGIASSLAQARRIVSHEHADLALVETELEDGTDGAEAARILKQRHGLKVLFVTAAPEAARRGADAAVGCVLKPIRPLTLLAAIQHAFGPCADRHVPVERSRAFEMY</sequence>
<feature type="domain" description="Response regulatory" evidence="2">
    <location>
        <begin position="7"/>
        <end position="119"/>
    </location>
</feature>
<dbReference type="EMBL" id="JAGINP010000008">
    <property type="protein sequence ID" value="MBP2292769.1"/>
    <property type="molecule type" value="Genomic_DNA"/>
</dbReference>
<dbReference type="InterPro" id="IPR011006">
    <property type="entry name" value="CheY-like_superfamily"/>
</dbReference>
<evidence type="ECO:0000256" key="1">
    <source>
        <dbReference type="PROSITE-ProRule" id="PRU00169"/>
    </source>
</evidence>
<dbReference type="InterPro" id="IPR001789">
    <property type="entry name" value="Sig_transdc_resp-reg_receiver"/>
</dbReference>
<evidence type="ECO:0000259" key="2">
    <source>
        <dbReference type="PROSITE" id="PS50110"/>
    </source>
</evidence>
<gene>
    <name evidence="3" type="ORF">J2851_002550</name>
</gene>
<dbReference type="RefSeq" id="WP_209766638.1">
    <property type="nucleotide sequence ID" value="NZ_JAGINP010000008.1"/>
</dbReference>
<evidence type="ECO:0000313" key="3">
    <source>
        <dbReference type="EMBL" id="MBP2292769.1"/>
    </source>
</evidence>
<dbReference type="Gene3D" id="3.40.50.2300">
    <property type="match status" value="1"/>
</dbReference>
<evidence type="ECO:0000313" key="4">
    <source>
        <dbReference type="Proteomes" id="UP000781958"/>
    </source>
</evidence>
<accession>A0ABS4SJN5</accession>
<dbReference type="SMART" id="SM00448">
    <property type="entry name" value="REC"/>
    <property type="match status" value="1"/>
</dbReference>
<name>A0ABS4SJN5_9PROT</name>
<comment type="caution">
    <text evidence="1">Lacks conserved residue(s) required for the propagation of feature annotation.</text>
</comment>
<comment type="caution">
    <text evidence="3">The sequence shown here is derived from an EMBL/GenBank/DDBJ whole genome shotgun (WGS) entry which is preliminary data.</text>
</comment>
<proteinExistence type="predicted"/>
<protein>
    <submittedName>
        <fullName evidence="3">CheY-like chemotaxis protein</fullName>
    </submittedName>
</protein>
<dbReference type="Proteomes" id="UP000781958">
    <property type="component" value="Unassembled WGS sequence"/>
</dbReference>
<reference evidence="3 4" key="1">
    <citation type="submission" date="2021-03" db="EMBL/GenBank/DDBJ databases">
        <title>Genomic Encyclopedia of Type Strains, Phase III (KMG-III): the genomes of soil and plant-associated and newly described type strains.</title>
        <authorList>
            <person name="Whitman W."/>
        </authorList>
    </citation>
    <scope>NUCLEOTIDE SEQUENCE [LARGE SCALE GENOMIC DNA]</scope>
    <source>
        <strain evidence="3 4">IMMIB AFH-6</strain>
    </source>
</reference>
<dbReference type="SUPFAM" id="SSF52172">
    <property type="entry name" value="CheY-like"/>
    <property type="match status" value="1"/>
</dbReference>
<dbReference type="Pfam" id="PF00072">
    <property type="entry name" value="Response_reg"/>
    <property type="match status" value="1"/>
</dbReference>
<organism evidence="3 4">
    <name type="scientific">Azospirillum rugosum</name>
    <dbReference type="NCBI Taxonomy" id="416170"/>
    <lineage>
        <taxon>Bacteria</taxon>
        <taxon>Pseudomonadati</taxon>
        <taxon>Pseudomonadota</taxon>
        <taxon>Alphaproteobacteria</taxon>
        <taxon>Rhodospirillales</taxon>
        <taxon>Azospirillaceae</taxon>
        <taxon>Azospirillum</taxon>
    </lineage>
</organism>
<dbReference type="PROSITE" id="PS50110">
    <property type="entry name" value="RESPONSE_REGULATORY"/>
    <property type="match status" value="1"/>
</dbReference>